<dbReference type="InterPro" id="IPR039418">
    <property type="entry name" value="LexA-like"/>
</dbReference>
<dbReference type="Proteomes" id="UP000324611">
    <property type="component" value="Unassembled WGS sequence"/>
</dbReference>
<comment type="caution">
    <text evidence="3">The sequence shown here is derived from an EMBL/GenBank/DDBJ whole genome shotgun (WGS) entry which is preliminary data.</text>
</comment>
<feature type="domain" description="Schlafen group 3-like DNA/RNA helicase" evidence="2">
    <location>
        <begin position="186"/>
        <end position="552"/>
    </location>
</feature>
<dbReference type="InterPro" id="IPR036286">
    <property type="entry name" value="LexA/Signal_pep-like_sf"/>
</dbReference>
<feature type="domain" description="Peptidase S24/S26A/S26B/S26C" evidence="1">
    <location>
        <begin position="588"/>
        <end position="680"/>
    </location>
</feature>
<dbReference type="InterPro" id="IPR018647">
    <property type="entry name" value="SLFN_3-like_DNA/RNA_helicase"/>
</dbReference>
<organism evidence="3 4">
    <name type="scientific">Chitinophaga agrisoli</name>
    <dbReference type="NCBI Taxonomy" id="2607653"/>
    <lineage>
        <taxon>Bacteria</taxon>
        <taxon>Pseudomonadati</taxon>
        <taxon>Bacteroidota</taxon>
        <taxon>Chitinophagia</taxon>
        <taxon>Chitinophagales</taxon>
        <taxon>Chitinophagaceae</taxon>
        <taxon>Chitinophaga</taxon>
    </lineage>
</organism>
<dbReference type="InterPro" id="IPR027417">
    <property type="entry name" value="P-loop_NTPase"/>
</dbReference>
<reference evidence="3 4" key="1">
    <citation type="submission" date="2019-09" db="EMBL/GenBank/DDBJ databases">
        <title>Chitinophaga ginsengihumi sp. nov., isolated from soil of ginseng rhizosphere.</title>
        <authorList>
            <person name="Lee J."/>
        </authorList>
    </citation>
    <scope>NUCLEOTIDE SEQUENCE [LARGE SCALE GENOMIC DNA]</scope>
    <source>
        <strain evidence="3 4">BN140078</strain>
    </source>
</reference>
<dbReference type="Pfam" id="PF00717">
    <property type="entry name" value="Peptidase_S24"/>
    <property type="match status" value="1"/>
</dbReference>
<dbReference type="InterPro" id="IPR015927">
    <property type="entry name" value="Peptidase_S24_S26A/B/C"/>
</dbReference>
<dbReference type="AlphaFoldDB" id="A0A5B2VZS3"/>
<dbReference type="CDD" id="cd06529">
    <property type="entry name" value="S24_LexA-like"/>
    <property type="match status" value="1"/>
</dbReference>
<dbReference type="Gene3D" id="2.10.109.10">
    <property type="entry name" value="Umud Fragment, subunit A"/>
    <property type="match status" value="1"/>
</dbReference>
<keyword evidence="4" id="KW-1185">Reference proteome</keyword>
<sequence>MNFAQEYNIEKQVFNSEGIEQLYDYYFAQEFWPVVYLLKEKNKKKLNAYVGETIDIITRLTTHLNHPEKSKLNEVYLLSGKKFNKSAALDIEANCIKYLSGDGMYNLLNANLGLADHSYYQKEELYYEIFRSIWDKFLELKIVKHTLRQIDNSDLFKYSPYKALSTEQTKSLILILESLLDDRYKNIVIEGGAGSGKTVLAVFLFKLLHTAEEDFNFSAFGPEDQRIVDLVHQLKQKLPNPKMALIIPVDSFRSTVKKIFRHVEGLSADMVVGPADLGKNRYDIVLVDEAHRLRRRVNLGNYFGDFDRVSADLNIDKETGDELDWVIKQSDKSIFFYDEFQSIRPSDVLQEKFDSLKNAPKTKTEYLNSQFRVKGGLKYVNFIDRLLKGDLINTKEKIKLRKYDFLLFNDLEQMINHIKEKDRVEQLARVVAGFAWPWLSKKNKNAIDIRMGTLELRWNSAAAKDWINSKNAINEIGCIHKIQGYDLNYTGIIFGNEIGYEKGKIIIRKDNYYDRNGKNSIKDLAQLKDFIINIYKTMMLRGIKGTYIYVCDEGLREYFARYIPSYNEPIANAARIEAPTVPSIRSVPLYDFTAAAGSFSEQQISGSVEQFPIGNGLRISADHFACKVVGESMNKLIPNGAICLFRKYSGGSRNGKVVLVSHTSIQDADFGSNYTVKKYFSIKKDNADDTWEHERIILKPLSSDPSYTDIILEGDELSRLEVAGVFECVLFSPALS</sequence>
<protein>
    <submittedName>
        <fullName evidence="3">DUF2075 domain-containing protein</fullName>
    </submittedName>
</protein>
<dbReference type="CDD" id="cd10439">
    <property type="entry name" value="GIY-YIG_COG3410"/>
    <property type="match status" value="1"/>
</dbReference>
<evidence type="ECO:0000313" key="4">
    <source>
        <dbReference type="Proteomes" id="UP000324611"/>
    </source>
</evidence>
<dbReference type="EMBL" id="VUOC01000002">
    <property type="protein sequence ID" value="KAA2243832.1"/>
    <property type="molecule type" value="Genomic_DNA"/>
</dbReference>
<name>A0A5B2VZS3_9BACT</name>
<dbReference type="RefSeq" id="WP_149838707.1">
    <property type="nucleotide sequence ID" value="NZ_VUOC01000002.1"/>
</dbReference>
<gene>
    <name evidence="3" type="ORF">F0L74_15265</name>
</gene>
<dbReference type="Pfam" id="PF09848">
    <property type="entry name" value="SLFN-g3_helicase"/>
    <property type="match status" value="1"/>
</dbReference>
<dbReference type="SUPFAM" id="SSF52540">
    <property type="entry name" value="P-loop containing nucleoside triphosphate hydrolases"/>
    <property type="match status" value="1"/>
</dbReference>
<proteinExistence type="predicted"/>
<accession>A0A5B2VZS3</accession>
<evidence type="ECO:0000313" key="3">
    <source>
        <dbReference type="EMBL" id="KAA2243832.1"/>
    </source>
</evidence>
<dbReference type="SUPFAM" id="SSF51306">
    <property type="entry name" value="LexA/Signal peptidase"/>
    <property type="match status" value="1"/>
</dbReference>
<evidence type="ECO:0000259" key="1">
    <source>
        <dbReference type="Pfam" id="PF00717"/>
    </source>
</evidence>
<evidence type="ECO:0000259" key="2">
    <source>
        <dbReference type="Pfam" id="PF09848"/>
    </source>
</evidence>
<dbReference type="Gene3D" id="3.40.50.300">
    <property type="entry name" value="P-loop containing nucleotide triphosphate hydrolases"/>
    <property type="match status" value="1"/>
</dbReference>
<reference evidence="3 4" key="2">
    <citation type="submission" date="2019-09" db="EMBL/GenBank/DDBJ databases">
        <authorList>
            <person name="Jin C."/>
        </authorList>
    </citation>
    <scope>NUCLEOTIDE SEQUENCE [LARGE SCALE GENOMIC DNA]</scope>
    <source>
        <strain evidence="3 4">BN140078</strain>
    </source>
</reference>